<dbReference type="GO" id="GO:0016757">
    <property type="term" value="F:glycosyltransferase activity"/>
    <property type="evidence" value="ECO:0007669"/>
    <property type="project" value="UniProtKB-ARBA"/>
</dbReference>
<evidence type="ECO:0000313" key="4">
    <source>
        <dbReference type="Proteomes" id="UP001244443"/>
    </source>
</evidence>
<dbReference type="Proteomes" id="UP001244443">
    <property type="component" value="Chromosome"/>
</dbReference>
<dbReference type="PANTHER" id="PTHR12526:SF630">
    <property type="entry name" value="GLYCOSYLTRANSFERASE"/>
    <property type="match status" value="1"/>
</dbReference>
<dbReference type="InterPro" id="IPR001296">
    <property type="entry name" value="Glyco_trans_1"/>
</dbReference>
<keyword evidence="4" id="KW-1185">Reference proteome</keyword>
<organism evidence="3 4">
    <name type="scientific">Marivirga arenosa</name>
    <dbReference type="NCBI Taxonomy" id="3059076"/>
    <lineage>
        <taxon>Bacteria</taxon>
        <taxon>Pseudomonadati</taxon>
        <taxon>Bacteroidota</taxon>
        <taxon>Cytophagia</taxon>
        <taxon>Cytophagales</taxon>
        <taxon>Marivirgaceae</taxon>
        <taxon>Marivirga</taxon>
    </lineage>
</organism>
<dbReference type="Pfam" id="PF00534">
    <property type="entry name" value="Glycos_transf_1"/>
    <property type="match status" value="1"/>
</dbReference>
<evidence type="ECO:0000259" key="1">
    <source>
        <dbReference type="Pfam" id="PF00534"/>
    </source>
</evidence>
<name>A0AA51R8N3_9BACT</name>
<evidence type="ECO:0000259" key="2">
    <source>
        <dbReference type="Pfam" id="PF13439"/>
    </source>
</evidence>
<reference evidence="3" key="1">
    <citation type="submission" date="2023-08" db="EMBL/GenBank/DDBJ databases">
        <title>Comparative genomics and taxonomic characterization of three novel marine species of genus Marivirga.</title>
        <authorList>
            <person name="Muhammad N."/>
            <person name="Kim S.-G."/>
        </authorList>
    </citation>
    <scope>NUCLEOTIDE SEQUENCE [LARGE SCALE GENOMIC DNA]</scope>
    <source>
        <strain evidence="3">ABR2-2</strain>
    </source>
</reference>
<protein>
    <submittedName>
        <fullName evidence="3">Glycosyltransferase family 4 protein</fullName>
    </submittedName>
</protein>
<proteinExistence type="predicted"/>
<dbReference type="AlphaFoldDB" id="A0AA51R8N3"/>
<dbReference type="SUPFAM" id="SSF53756">
    <property type="entry name" value="UDP-Glycosyltransferase/glycogen phosphorylase"/>
    <property type="match status" value="1"/>
</dbReference>
<gene>
    <name evidence="3" type="ORF">QYS48_33765</name>
</gene>
<feature type="domain" description="Glycosyltransferase subfamily 4-like N-terminal" evidence="2">
    <location>
        <begin position="23"/>
        <end position="169"/>
    </location>
</feature>
<dbReference type="PANTHER" id="PTHR12526">
    <property type="entry name" value="GLYCOSYLTRANSFERASE"/>
    <property type="match status" value="1"/>
</dbReference>
<dbReference type="EMBL" id="CP129970">
    <property type="protein sequence ID" value="WMN06801.1"/>
    <property type="molecule type" value="Genomic_DNA"/>
</dbReference>
<dbReference type="InterPro" id="IPR028098">
    <property type="entry name" value="Glyco_trans_4-like_N"/>
</dbReference>
<dbReference type="RefSeq" id="WP_308356760.1">
    <property type="nucleotide sequence ID" value="NZ_CP129970.2"/>
</dbReference>
<dbReference type="Gene3D" id="3.40.50.2000">
    <property type="entry name" value="Glycogen Phosphorylase B"/>
    <property type="match status" value="2"/>
</dbReference>
<dbReference type="CDD" id="cd03808">
    <property type="entry name" value="GT4_CapM-like"/>
    <property type="match status" value="1"/>
</dbReference>
<accession>A0AA51R8N3</accession>
<dbReference type="Pfam" id="PF13439">
    <property type="entry name" value="Glyco_transf_4"/>
    <property type="match status" value="1"/>
</dbReference>
<sequence length="379" mass="42867">MKKILRITTVPISLNILLKGQLKYMREQGYEVITASADGPEVQEVCDREGVKHYIINFTRILSPLQDLRALIQLIRLIREENPDIVHTHTPKAGLLGMLAARICSVNCRMHTVAGMPLMEASGLTRRILRVTEKITYFCAQKVYPNSYRLKEYMETAFPSYQSKFKIIGEGSSNGINTDYFSTHEVSEGLIKKVQNDYKIPLNSTVFVFVGRLVEDKGIHDLVKAFKNIEANSYLILVGAFEDEREAVNPEIKSEIENNCRIIHVGFQKDIRPFLAASDIFVFPSYREGFPNVVLQAASMGLPSIVSDINGSNEIITHDENGLIVPVKSANELESAMVELLTDLSKRKELAAKARHSILDKYDQQKVWKAILNEYQQCK</sequence>
<feature type="domain" description="Glycosyl transferase family 1" evidence="1">
    <location>
        <begin position="195"/>
        <end position="356"/>
    </location>
</feature>
<evidence type="ECO:0000313" key="3">
    <source>
        <dbReference type="EMBL" id="WMN06801.1"/>
    </source>
</evidence>